<gene>
    <name evidence="3" type="ORF">HNQ46_000206</name>
</gene>
<dbReference type="Pfam" id="PF02371">
    <property type="entry name" value="Transposase_20"/>
    <property type="match status" value="1"/>
</dbReference>
<dbReference type="GO" id="GO:0006313">
    <property type="term" value="P:DNA transposition"/>
    <property type="evidence" value="ECO:0007669"/>
    <property type="project" value="InterPro"/>
</dbReference>
<evidence type="ECO:0000313" key="4">
    <source>
        <dbReference type="Proteomes" id="UP000522163"/>
    </source>
</evidence>
<feature type="domain" description="Transposase IS116/IS110/IS902 C-terminal" evidence="2">
    <location>
        <begin position="40"/>
        <end position="122"/>
    </location>
</feature>
<dbReference type="Proteomes" id="UP000522163">
    <property type="component" value="Unassembled WGS sequence"/>
</dbReference>
<keyword evidence="1" id="KW-0175">Coiled coil</keyword>
<evidence type="ECO:0000256" key="1">
    <source>
        <dbReference type="SAM" id="Coils"/>
    </source>
</evidence>
<dbReference type="GO" id="GO:0003677">
    <property type="term" value="F:DNA binding"/>
    <property type="evidence" value="ECO:0007669"/>
    <property type="project" value="InterPro"/>
</dbReference>
<dbReference type="AlphaFoldDB" id="A0A7W9SEY0"/>
<evidence type="ECO:0000313" key="3">
    <source>
        <dbReference type="EMBL" id="MBB6040245.1"/>
    </source>
</evidence>
<feature type="coiled-coil region" evidence="1">
    <location>
        <begin position="8"/>
        <end position="35"/>
    </location>
</feature>
<dbReference type="InterPro" id="IPR003346">
    <property type="entry name" value="Transposase_20"/>
</dbReference>
<name>A0A7W9SEY0_9FIRM</name>
<organism evidence="3 4">
    <name type="scientific">Oribacterium sinus</name>
    <dbReference type="NCBI Taxonomy" id="237576"/>
    <lineage>
        <taxon>Bacteria</taxon>
        <taxon>Bacillati</taxon>
        <taxon>Bacillota</taxon>
        <taxon>Clostridia</taxon>
        <taxon>Lachnospirales</taxon>
        <taxon>Lachnospiraceae</taxon>
        <taxon>Oribacterium</taxon>
    </lineage>
</organism>
<dbReference type="PANTHER" id="PTHR33055:SF15">
    <property type="entry name" value="TRANSPOSASE-RELATED"/>
    <property type="match status" value="1"/>
</dbReference>
<protein>
    <submittedName>
        <fullName evidence="3">Transposase</fullName>
    </submittedName>
</protein>
<dbReference type="InterPro" id="IPR047650">
    <property type="entry name" value="Transpos_IS110"/>
</dbReference>
<comment type="caution">
    <text evidence="3">The sequence shown here is derived from an EMBL/GenBank/DDBJ whole genome shotgun (WGS) entry which is preliminary data.</text>
</comment>
<sequence>MPAKSMELRQTIRRIDTLTSDIKEVEQSIQKIMDDCGSPITTIPGIKYRMGAMILAEIGDFTRFSNADQVLAYAGLSPSTYQSGKLISSYARMEKRGSKYLRYALFNAAIYASVWDERFRLYLSKKRAEGKHYYVAISHVVKKYVRTIFRMEITHTLYQPL</sequence>
<dbReference type="RefSeq" id="WP_183681795.1">
    <property type="nucleotide sequence ID" value="NZ_JACHHH010000001.1"/>
</dbReference>
<dbReference type="GO" id="GO:0004803">
    <property type="term" value="F:transposase activity"/>
    <property type="evidence" value="ECO:0007669"/>
    <property type="project" value="InterPro"/>
</dbReference>
<dbReference type="PANTHER" id="PTHR33055">
    <property type="entry name" value="TRANSPOSASE FOR INSERTION SEQUENCE ELEMENT IS1111A"/>
    <property type="match status" value="1"/>
</dbReference>
<accession>A0A7W9SEY0</accession>
<dbReference type="EMBL" id="JACHHH010000001">
    <property type="protein sequence ID" value="MBB6040245.1"/>
    <property type="molecule type" value="Genomic_DNA"/>
</dbReference>
<dbReference type="GeneID" id="85013776"/>
<reference evidence="3 4" key="1">
    <citation type="submission" date="2020-08" db="EMBL/GenBank/DDBJ databases">
        <title>Genomic Encyclopedia of Type Strains, Phase IV (KMG-IV): sequencing the most valuable type-strain genomes for metagenomic binning, comparative biology and taxonomic classification.</title>
        <authorList>
            <person name="Goeker M."/>
        </authorList>
    </citation>
    <scope>NUCLEOTIDE SEQUENCE [LARGE SCALE GENOMIC DNA]</scope>
    <source>
        <strain evidence="3 4">DSM 17245</strain>
    </source>
</reference>
<evidence type="ECO:0000259" key="2">
    <source>
        <dbReference type="Pfam" id="PF02371"/>
    </source>
</evidence>
<proteinExistence type="predicted"/>